<sequence length="289" mass="31918">MTILVTGSIGKISSRVASQLQSLSLPILVATRRSPSSIPFPAVTFDWVDKSTYEAPFKHDISAVFIVPPEIQEPAPYVNAFIDVAIAHGVKKYVLNAGTSAAKDGPFVGPVWSYLDTLATSKNIEFAVLRPTWFNENFSELQHQQTIKESSVFYSAAEDGKMPFIGADDIAAAGVAFLAGQKPYENKDHVLLGPQLLTHDEVAKVFSEALGREIRHERKDMQGMVKQYESVGLNALYANFLPYLEVTASQGSQEELFVAGLDETEKLLGRKGINFKDWVQREKSKGYWG</sequence>
<evidence type="ECO:0000259" key="1">
    <source>
        <dbReference type="Pfam" id="PF05368"/>
    </source>
</evidence>
<dbReference type="InterPro" id="IPR008030">
    <property type="entry name" value="NmrA-like"/>
</dbReference>
<dbReference type="PANTHER" id="PTHR43162">
    <property type="match status" value="1"/>
</dbReference>
<dbReference type="InterPro" id="IPR051604">
    <property type="entry name" value="Ergot_Alk_Oxidoreductase"/>
</dbReference>
<organism evidence="2 3">
    <name type="scientific">Lophiostoma macrostomum CBS 122681</name>
    <dbReference type="NCBI Taxonomy" id="1314788"/>
    <lineage>
        <taxon>Eukaryota</taxon>
        <taxon>Fungi</taxon>
        <taxon>Dikarya</taxon>
        <taxon>Ascomycota</taxon>
        <taxon>Pezizomycotina</taxon>
        <taxon>Dothideomycetes</taxon>
        <taxon>Pleosporomycetidae</taxon>
        <taxon>Pleosporales</taxon>
        <taxon>Lophiostomataceae</taxon>
        <taxon>Lophiostoma</taxon>
    </lineage>
</organism>
<dbReference type="OrthoDB" id="419598at2759"/>
<protein>
    <submittedName>
        <fullName evidence="2">NAD(P)-binding protein</fullName>
    </submittedName>
</protein>
<dbReference type="Gene3D" id="3.40.50.720">
    <property type="entry name" value="NAD(P)-binding Rossmann-like Domain"/>
    <property type="match status" value="1"/>
</dbReference>
<keyword evidence="3" id="KW-1185">Reference proteome</keyword>
<dbReference type="AlphaFoldDB" id="A0A6A6STP5"/>
<proteinExistence type="predicted"/>
<evidence type="ECO:0000313" key="2">
    <source>
        <dbReference type="EMBL" id="KAF2649808.1"/>
    </source>
</evidence>
<dbReference type="EMBL" id="MU004478">
    <property type="protein sequence ID" value="KAF2649808.1"/>
    <property type="molecule type" value="Genomic_DNA"/>
</dbReference>
<dbReference type="Pfam" id="PF05368">
    <property type="entry name" value="NmrA"/>
    <property type="match status" value="1"/>
</dbReference>
<feature type="domain" description="NmrA-like" evidence="1">
    <location>
        <begin position="2"/>
        <end position="245"/>
    </location>
</feature>
<gene>
    <name evidence="2" type="ORF">K491DRAFT_721338</name>
</gene>
<dbReference type="PANTHER" id="PTHR43162:SF1">
    <property type="entry name" value="PRESTALK A DIFFERENTIATION PROTEIN A"/>
    <property type="match status" value="1"/>
</dbReference>
<dbReference type="Proteomes" id="UP000799324">
    <property type="component" value="Unassembled WGS sequence"/>
</dbReference>
<reference evidence="2" key="1">
    <citation type="journal article" date="2020" name="Stud. Mycol.">
        <title>101 Dothideomycetes genomes: a test case for predicting lifestyles and emergence of pathogens.</title>
        <authorList>
            <person name="Haridas S."/>
            <person name="Albert R."/>
            <person name="Binder M."/>
            <person name="Bloem J."/>
            <person name="Labutti K."/>
            <person name="Salamov A."/>
            <person name="Andreopoulos B."/>
            <person name="Baker S."/>
            <person name="Barry K."/>
            <person name="Bills G."/>
            <person name="Bluhm B."/>
            <person name="Cannon C."/>
            <person name="Castanera R."/>
            <person name="Culley D."/>
            <person name="Daum C."/>
            <person name="Ezra D."/>
            <person name="Gonzalez J."/>
            <person name="Henrissat B."/>
            <person name="Kuo A."/>
            <person name="Liang C."/>
            <person name="Lipzen A."/>
            <person name="Lutzoni F."/>
            <person name="Magnuson J."/>
            <person name="Mondo S."/>
            <person name="Nolan M."/>
            <person name="Ohm R."/>
            <person name="Pangilinan J."/>
            <person name="Park H.-J."/>
            <person name="Ramirez L."/>
            <person name="Alfaro M."/>
            <person name="Sun H."/>
            <person name="Tritt A."/>
            <person name="Yoshinaga Y."/>
            <person name="Zwiers L.-H."/>
            <person name="Turgeon B."/>
            <person name="Goodwin S."/>
            <person name="Spatafora J."/>
            <person name="Crous P."/>
            <person name="Grigoriev I."/>
        </authorList>
    </citation>
    <scope>NUCLEOTIDE SEQUENCE</scope>
    <source>
        <strain evidence="2">CBS 122681</strain>
    </source>
</reference>
<name>A0A6A6STP5_9PLEO</name>
<dbReference type="Gene3D" id="3.90.25.10">
    <property type="entry name" value="UDP-galactose 4-epimerase, domain 1"/>
    <property type="match status" value="1"/>
</dbReference>
<dbReference type="SUPFAM" id="SSF51735">
    <property type="entry name" value="NAD(P)-binding Rossmann-fold domains"/>
    <property type="match status" value="1"/>
</dbReference>
<accession>A0A6A6STP5</accession>
<dbReference type="InterPro" id="IPR036291">
    <property type="entry name" value="NAD(P)-bd_dom_sf"/>
</dbReference>
<evidence type="ECO:0000313" key="3">
    <source>
        <dbReference type="Proteomes" id="UP000799324"/>
    </source>
</evidence>